<evidence type="ECO:0000259" key="3">
    <source>
        <dbReference type="PROSITE" id="PS51194"/>
    </source>
</evidence>
<dbReference type="InterPro" id="IPR001650">
    <property type="entry name" value="Helicase_C-like"/>
</dbReference>
<dbReference type="AlphaFoldDB" id="A0A9D2VLR4"/>
<evidence type="ECO:0000259" key="2">
    <source>
        <dbReference type="PROSITE" id="PS51192"/>
    </source>
</evidence>
<reference evidence="4" key="2">
    <citation type="submission" date="2021-09" db="EMBL/GenBank/DDBJ databases">
        <authorList>
            <person name="Gilroy R."/>
        </authorList>
    </citation>
    <scope>NUCLEOTIDE SEQUENCE</scope>
    <source>
        <strain evidence="4">USAMLcec12-2067</strain>
    </source>
</reference>
<dbReference type="InterPro" id="IPR027417">
    <property type="entry name" value="P-loop_NTPase"/>
</dbReference>
<feature type="domain" description="Helicase ATP-binding" evidence="2">
    <location>
        <begin position="292"/>
        <end position="451"/>
    </location>
</feature>
<dbReference type="PROSITE" id="PS51194">
    <property type="entry name" value="HELICASE_CTER"/>
    <property type="match status" value="1"/>
</dbReference>
<dbReference type="GO" id="GO:0004386">
    <property type="term" value="F:helicase activity"/>
    <property type="evidence" value="ECO:0007669"/>
    <property type="project" value="UniProtKB-KW"/>
</dbReference>
<dbReference type="Gene3D" id="3.40.50.10810">
    <property type="entry name" value="Tandem AAA-ATPase domain"/>
    <property type="match status" value="1"/>
</dbReference>
<keyword evidence="4" id="KW-0347">Helicase</keyword>
<reference evidence="4" key="1">
    <citation type="journal article" date="2021" name="PeerJ">
        <title>Extensive microbial diversity within the chicken gut microbiome revealed by metagenomics and culture.</title>
        <authorList>
            <person name="Gilroy R."/>
            <person name="Ravi A."/>
            <person name="Getino M."/>
            <person name="Pursley I."/>
            <person name="Horton D.L."/>
            <person name="Alikhan N.F."/>
            <person name="Baker D."/>
            <person name="Gharbi K."/>
            <person name="Hall N."/>
            <person name="Watson M."/>
            <person name="Adriaenssens E.M."/>
            <person name="Foster-Nyarko E."/>
            <person name="Jarju S."/>
            <person name="Secka A."/>
            <person name="Antonio M."/>
            <person name="Oren A."/>
            <person name="Chaudhuri R.R."/>
            <person name="La Ragione R."/>
            <person name="Hildebrand F."/>
            <person name="Pallen M.J."/>
        </authorList>
    </citation>
    <scope>NUCLEOTIDE SEQUENCE</scope>
    <source>
        <strain evidence="4">USAMLcec12-2067</strain>
    </source>
</reference>
<feature type="domain" description="Helicase C-terminal" evidence="3">
    <location>
        <begin position="541"/>
        <end position="733"/>
    </location>
</feature>
<dbReference type="CDD" id="cd18793">
    <property type="entry name" value="SF2_C_SNF"/>
    <property type="match status" value="1"/>
</dbReference>
<dbReference type="Gene3D" id="3.40.50.300">
    <property type="entry name" value="P-loop containing nucleotide triphosphate hydrolases"/>
    <property type="match status" value="1"/>
</dbReference>
<dbReference type="InterPro" id="IPR014001">
    <property type="entry name" value="Helicase_ATP-bd"/>
</dbReference>
<dbReference type="SUPFAM" id="SSF52540">
    <property type="entry name" value="P-loop containing nucleoside triphosphate hydrolases"/>
    <property type="match status" value="2"/>
</dbReference>
<proteinExistence type="predicted"/>
<keyword evidence="4" id="KW-0067">ATP-binding</keyword>
<dbReference type="InterPro" id="IPR049730">
    <property type="entry name" value="SNF2/RAD54-like_C"/>
</dbReference>
<dbReference type="PANTHER" id="PTHR10799">
    <property type="entry name" value="SNF2/RAD54 HELICASE FAMILY"/>
    <property type="match status" value="1"/>
</dbReference>
<evidence type="ECO:0000256" key="1">
    <source>
        <dbReference type="ARBA" id="ARBA00022801"/>
    </source>
</evidence>
<keyword evidence="1" id="KW-0378">Hydrolase</keyword>
<dbReference type="SMART" id="SM00487">
    <property type="entry name" value="DEXDc"/>
    <property type="match status" value="1"/>
</dbReference>
<dbReference type="Pfam" id="PF00271">
    <property type="entry name" value="Helicase_C"/>
    <property type="match status" value="1"/>
</dbReference>
<dbReference type="Proteomes" id="UP000789325">
    <property type="component" value="Unassembled WGS sequence"/>
</dbReference>
<dbReference type="GO" id="GO:0016787">
    <property type="term" value="F:hydrolase activity"/>
    <property type="evidence" value="ECO:0007669"/>
    <property type="project" value="UniProtKB-KW"/>
</dbReference>
<dbReference type="InterPro" id="IPR038718">
    <property type="entry name" value="SNF2-like_sf"/>
</dbReference>
<accession>A0A9D2VLR4</accession>
<gene>
    <name evidence="4" type="ORF">K8V16_09605</name>
</gene>
<protein>
    <submittedName>
        <fullName evidence="4">DEAD/DEAH box helicase</fullName>
    </submittedName>
</protein>
<comment type="caution">
    <text evidence="4">The sequence shown here is derived from an EMBL/GenBank/DDBJ whole genome shotgun (WGS) entry which is preliminary data.</text>
</comment>
<dbReference type="GO" id="GO:0005524">
    <property type="term" value="F:ATP binding"/>
    <property type="evidence" value="ECO:0007669"/>
    <property type="project" value="InterPro"/>
</dbReference>
<dbReference type="PROSITE" id="PS51192">
    <property type="entry name" value="HELICASE_ATP_BIND_1"/>
    <property type="match status" value="1"/>
</dbReference>
<dbReference type="InterPro" id="IPR000330">
    <property type="entry name" value="SNF2_N"/>
</dbReference>
<dbReference type="EMBL" id="DYZL01000197">
    <property type="protein sequence ID" value="HJH44034.1"/>
    <property type="molecule type" value="Genomic_DNA"/>
</dbReference>
<dbReference type="Pfam" id="PF00176">
    <property type="entry name" value="SNF2-rel_dom"/>
    <property type="match status" value="1"/>
</dbReference>
<dbReference type="CDD" id="cd17919">
    <property type="entry name" value="DEXHc_Snf"/>
    <property type="match status" value="1"/>
</dbReference>
<organism evidence="4 5">
    <name type="scientific">Rubneribacter badeniensis</name>
    <dbReference type="NCBI Taxonomy" id="2070688"/>
    <lineage>
        <taxon>Bacteria</taxon>
        <taxon>Bacillati</taxon>
        <taxon>Actinomycetota</taxon>
        <taxon>Coriobacteriia</taxon>
        <taxon>Eggerthellales</taxon>
        <taxon>Eggerthellaceae</taxon>
        <taxon>Rubneribacter</taxon>
    </lineage>
</organism>
<evidence type="ECO:0000313" key="5">
    <source>
        <dbReference type="Proteomes" id="UP000789325"/>
    </source>
</evidence>
<evidence type="ECO:0000313" key="4">
    <source>
        <dbReference type="EMBL" id="HJH44034.1"/>
    </source>
</evidence>
<sequence>MAKPFSSSDARRLVNRARQLYARLDAVGKTEEMLRGAVGNAVNAYISSELMRALSNISVDELNRDKSGIRIGALKNARIYTIADVCATSFHSLSSIYGISEKSADVIKRKAEQYARDTQQNLKVKLTVDEKTPASTEVVRSLHCYKEAIPHIEACRKLSGFKRDEFRYAERSLKVGINGISWIFASRTKRARAEESYNWLRWLTEDSLGPQAEQQLSRIAEKGGASADAAWTDFSLNSVEFFNILEELAPGFFGTGDTLYGLPEDLAREIQDEEFFPDGLLCTLRRYQAWGVKYILHQKRVLLGDEMGLGKTVQAIATMVSLRNIGATHFIVICPASVLENWCREIRKHSRLRVTKIHGSGKINAFKEWQDAGGAAVTTYETTKALQLEDGFGLSLAVVDEAHYIKNPEAQRTCNTVHLCRHAERLLFMTGTALENKVDEMIALIRILQPVVANEARSVAFLSSAPQFREMIAPVYYRRKREDVLTELPDLIEKEEWCPLGAIEKEVYERSLLNSRKNFMTARQVSWNVSDPERHSSKAKRMIEIIHDAEEDGRKTIVFTFFRDVAEKVGKLMNDRCAGIINGSTPLAKRQEIIDGFDAAKAGSVLVCQIQSGGTGLNIQSASVIVICEPQLKPSIESQAISRAYRMGQTRNVLVFRLLCSGTIDERIRDLLDDKKRAFDAFADKSSAASAVAEEDIAVDDKSLHSIIIEEIERIKAENPELAAEVARQHEEL</sequence>
<keyword evidence="4" id="KW-0547">Nucleotide-binding</keyword>
<dbReference type="SMART" id="SM00490">
    <property type="entry name" value="HELICc"/>
    <property type="match status" value="1"/>
</dbReference>
<name>A0A9D2VLR4_9ACTN</name>